<dbReference type="Proteomes" id="UP001231649">
    <property type="component" value="Chromosome 2"/>
</dbReference>
<organism evidence="1 2">
    <name type="scientific">Mythimna loreyi</name>
    <dbReference type="NCBI Taxonomy" id="667449"/>
    <lineage>
        <taxon>Eukaryota</taxon>
        <taxon>Metazoa</taxon>
        <taxon>Ecdysozoa</taxon>
        <taxon>Arthropoda</taxon>
        <taxon>Hexapoda</taxon>
        <taxon>Insecta</taxon>
        <taxon>Pterygota</taxon>
        <taxon>Neoptera</taxon>
        <taxon>Endopterygota</taxon>
        <taxon>Lepidoptera</taxon>
        <taxon>Glossata</taxon>
        <taxon>Ditrysia</taxon>
        <taxon>Noctuoidea</taxon>
        <taxon>Noctuidae</taxon>
        <taxon>Noctuinae</taxon>
        <taxon>Hadenini</taxon>
        <taxon>Mythimna</taxon>
    </lineage>
</organism>
<proteinExistence type="predicted"/>
<gene>
    <name evidence="1" type="ORF">PYW08_007210</name>
</gene>
<keyword evidence="2" id="KW-1185">Reference proteome</keyword>
<evidence type="ECO:0000313" key="1">
    <source>
        <dbReference type="EMBL" id="KAJ8736554.1"/>
    </source>
</evidence>
<evidence type="ECO:0000313" key="2">
    <source>
        <dbReference type="Proteomes" id="UP001231649"/>
    </source>
</evidence>
<reference evidence="1" key="1">
    <citation type="submission" date="2023-03" db="EMBL/GenBank/DDBJ databases">
        <title>Chromosome-level genomes of two armyworms, Mythimna separata and Mythimna loreyi, provide insights into the biosynthesis and reception of sex pheromones.</title>
        <authorList>
            <person name="Zhao H."/>
        </authorList>
    </citation>
    <scope>NUCLEOTIDE SEQUENCE</scope>
    <source>
        <strain evidence="1">BeijingLab</strain>
    </source>
</reference>
<protein>
    <submittedName>
        <fullName evidence="1">Uncharacterized protein</fullName>
    </submittedName>
</protein>
<sequence>MAKFASTLILVGVIITVQAIPPTYDEILAAARENQWDQVQQLLRNNFAKDAEFKPAVFEGVRNLKPVDGGHVYGEAEYSFHSASNIDGKTTEEKAGHKVVNNDGKVKEFDFTPKTDLLPSINPINPQAPLGSDYSASDYSFQYAPSSVDQQSDFNSNKKVVNSIIGQPTNLPIPPYSFTSNPSQVSPGSHNSYNHQYSYSHSQQFVNGKPVNPTNFLPGAQNIPSLSFTDVRDLKSPQGGQVFGEAQFQYHTSSNINGKVSEDQGGHKIINNNGKVEEFDFTPSPNPQKSPVVTYFN</sequence>
<dbReference type="EMBL" id="CM056778">
    <property type="protein sequence ID" value="KAJ8736554.1"/>
    <property type="molecule type" value="Genomic_DNA"/>
</dbReference>
<name>A0ACC2RB87_9NEOP</name>
<accession>A0ACC2RB87</accession>
<comment type="caution">
    <text evidence="1">The sequence shown here is derived from an EMBL/GenBank/DDBJ whole genome shotgun (WGS) entry which is preliminary data.</text>
</comment>